<feature type="region of interest" description="Disordered" evidence="1">
    <location>
        <begin position="1"/>
        <end position="30"/>
    </location>
</feature>
<accession>A0A1M5N7A0</accession>
<protein>
    <submittedName>
        <fullName evidence="2">Uncharacterized protein</fullName>
    </submittedName>
</protein>
<evidence type="ECO:0000313" key="2">
    <source>
        <dbReference type="EMBL" id="SHG85414.1"/>
    </source>
</evidence>
<evidence type="ECO:0000256" key="1">
    <source>
        <dbReference type="SAM" id="MobiDB-lite"/>
    </source>
</evidence>
<evidence type="ECO:0000313" key="3">
    <source>
        <dbReference type="Proteomes" id="UP000190675"/>
    </source>
</evidence>
<organism evidence="2 3">
    <name type="scientific">Bradyrhizobium erythrophlei</name>
    <dbReference type="NCBI Taxonomy" id="1437360"/>
    <lineage>
        <taxon>Bacteria</taxon>
        <taxon>Pseudomonadati</taxon>
        <taxon>Pseudomonadota</taxon>
        <taxon>Alphaproteobacteria</taxon>
        <taxon>Hyphomicrobiales</taxon>
        <taxon>Nitrobacteraceae</taxon>
        <taxon>Bradyrhizobium</taxon>
    </lineage>
</organism>
<feature type="compositionally biased region" description="Polar residues" evidence="1">
    <location>
        <begin position="18"/>
        <end position="30"/>
    </location>
</feature>
<dbReference type="AlphaFoldDB" id="A0A1M5N7A0"/>
<proteinExistence type="predicted"/>
<reference evidence="2 3" key="1">
    <citation type="submission" date="2016-11" db="EMBL/GenBank/DDBJ databases">
        <authorList>
            <person name="Jaros S."/>
            <person name="Januszkiewicz K."/>
            <person name="Wedrychowicz H."/>
        </authorList>
    </citation>
    <scope>NUCLEOTIDE SEQUENCE [LARGE SCALE GENOMIC DNA]</scope>
    <source>
        <strain evidence="2 3">GAS242</strain>
    </source>
</reference>
<name>A0A1M5N7A0_9BRAD</name>
<gene>
    <name evidence="2" type="ORF">SAMN05444169_4459</name>
</gene>
<dbReference type="Proteomes" id="UP000190675">
    <property type="component" value="Chromosome I"/>
</dbReference>
<sequence length="30" mass="3394">MVRSAPLARVSNHEDDTFSSFETRPRGRSS</sequence>
<dbReference type="EMBL" id="LT670818">
    <property type="protein sequence ID" value="SHG85414.1"/>
    <property type="molecule type" value="Genomic_DNA"/>
</dbReference>